<dbReference type="AlphaFoldDB" id="A0A2P2QAB5"/>
<proteinExistence type="predicted"/>
<name>A0A2P2QAB5_RHIMU</name>
<protein>
    <submittedName>
        <fullName evidence="1">Uncharacterized protein</fullName>
    </submittedName>
</protein>
<sequence>MTNPGSHSLCLPASRPAGQDHASHSLRHFCFFNGDVFCHEVSHLSFR</sequence>
<dbReference type="EMBL" id="GGEC01083399">
    <property type="protein sequence ID" value="MBX63883.1"/>
    <property type="molecule type" value="Transcribed_RNA"/>
</dbReference>
<evidence type="ECO:0000313" key="1">
    <source>
        <dbReference type="EMBL" id="MBX63883.1"/>
    </source>
</evidence>
<accession>A0A2P2QAB5</accession>
<organism evidence="1">
    <name type="scientific">Rhizophora mucronata</name>
    <name type="common">Asiatic mangrove</name>
    <dbReference type="NCBI Taxonomy" id="61149"/>
    <lineage>
        <taxon>Eukaryota</taxon>
        <taxon>Viridiplantae</taxon>
        <taxon>Streptophyta</taxon>
        <taxon>Embryophyta</taxon>
        <taxon>Tracheophyta</taxon>
        <taxon>Spermatophyta</taxon>
        <taxon>Magnoliopsida</taxon>
        <taxon>eudicotyledons</taxon>
        <taxon>Gunneridae</taxon>
        <taxon>Pentapetalae</taxon>
        <taxon>rosids</taxon>
        <taxon>fabids</taxon>
        <taxon>Malpighiales</taxon>
        <taxon>Rhizophoraceae</taxon>
        <taxon>Rhizophora</taxon>
    </lineage>
</organism>
<reference evidence="1" key="1">
    <citation type="submission" date="2018-02" db="EMBL/GenBank/DDBJ databases">
        <title>Rhizophora mucronata_Transcriptome.</title>
        <authorList>
            <person name="Meera S.P."/>
            <person name="Sreeshan A."/>
            <person name="Augustine A."/>
        </authorList>
    </citation>
    <scope>NUCLEOTIDE SEQUENCE</scope>
    <source>
        <tissue evidence="1">Leaf</tissue>
    </source>
</reference>